<evidence type="ECO:0000313" key="2">
    <source>
        <dbReference type="EMBL" id="CZS92941.1"/>
    </source>
</evidence>
<evidence type="ECO:0000313" key="3">
    <source>
        <dbReference type="Proteomes" id="UP000178912"/>
    </source>
</evidence>
<keyword evidence="3" id="KW-1185">Reference proteome</keyword>
<feature type="compositionally biased region" description="Polar residues" evidence="1">
    <location>
        <begin position="53"/>
        <end position="64"/>
    </location>
</feature>
<organism evidence="2 3">
    <name type="scientific">Rhynchosporium agropyri</name>
    <dbReference type="NCBI Taxonomy" id="914238"/>
    <lineage>
        <taxon>Eukaryota</taxon>
        <taxon>Fungi</taxon>
        <taxon>Dikarya</taxon>
        <taxon>Ascomycota</taxon>
        <taxon>Pezizomycotina</taxon>
        <taxon>Leotiomycetes</taxon>
        <taxon>Helotiales</taxon>
        <taxon>Ploettnerulaceae</taxon>
        <taxon>Rhynchosporium</taxon>
    </lineage>
</organism>
<accession>A0A1E1K4M9</accession>
<dbReference type="EMBL" id="FJUX01000014">
    <property type="protein sequence ID" value="CZS92941.1"/>
    <property type="molecule type" value="Genomic_DNA"/>
</dbReference>
<dbReference type="AlphaFoldDB" id="A0A1E1K4M9"/>
<feature type="region of interest" description="Disordered" evidence="1">
    <location>
        <begin position="41"/>
        <end position="66"/>
    </location>
</feature>
<protein>
    <submittedName>
        <fullName evidence="2">Uncharacterized protein</fullName>
    </submittedName>
</protein>
<gene>
    <name evidence="2" type="ORF">RAG0_03435</name>
</gene>
<evidence type="ECO:0000256" key="1">
    <source>
        <dbReference type="SAM" id="MobiDB-lite"/>
    </source>
</evidence>
<reference evidence="3" key="1">
    <citation type="submission" date="2016-03" db="EMBL/GenBank/DDBJ databases">
        <authorList>
            <person name="Guldener U."/>
        </authorList>
    </citation>
    <scope>NUCLEOTIDE SEQUENCE [LARGE SCALE GENOMIC DNA]</scope>
    <source>
        <strain evidence="3">04CH-RAC-A.6.1</strain>
    </source>
</reference>
<proteinExistence type="predicted"/>
<sequence length="108" mass="12143">MSSQMGILGKYIQLSYRHGTGISAGWDTFISTCLESVPFQPPNPRLSPDSVPSLETPNVHSSLQVPPLTHLHPSRLHMHNFEPRRTPVNWHIPEKDVKNVSTLLIPML</sequence>
<name>A0A1E1K4M9_9HELO</name>
<dbReference type="Proteomes" id="UP000178912">
    <property type="component" value="Unassembled WGS sequence"/>
</dbReference>